<evidence type="ECO:0000313" key="3">
    <source>
        <dbReference type="Proteomes" id="UP000634308"/>
    </source>
</evidence>
<evidence type="ECO:0000256" key="1">
    <source>
        <dbReference type="SAM" id="SignalP"/>
    </source>
</evidence>
<organism evidence="2 3">
    <name type="scientific">Deinococcus seoulensis</name>
    <dbReference type="NCBI Taxonomy" id="1837379"/>
    <lineage>
        <taxon>Bacteria</taxon>
        <taxon>Thermotogati</taxon>
        <taxon>Deinococcota</taxon>
        <taxon>Deinococci</taxon>
        <taxon>Deinococcales</taxon>
        <taxon>Deinococcaceae</taxon>
        <taxon>Deinococcus</taxon>
    </lineage>
</organism>
<sequence>MLTAARGAALLLALVSQVALACEPDPNPALLIRRMFGAVPCAPARAGVEVSCQRLPQPFGTFPDLERFRWPEGGVGVLRSDGVRITSLPYGRGVLARVETWTPAGEHLVTMFEDQLSLGSDRCPELPSPMFSDCRVVPSTYVDEVVVFTLRRSFFPFKAGVAYAFVNFWCGGYITEWK</sequence>
<evidence type="ECO:0000313" key="2">
    <source>
        <dbReference type="EMBL" id="GGR53617.1"/>
    </source>
</evidence>
<dbReference type="PROSITE" id="PS51257">
    <property type="entry name" value="PROKAR_LIPOPROTEIN"/>
    <property type="match status" value="1"/>
</dbReference>
<comment type="caution">
    <text evidence="2">The sequence shown here is derived from an EMBL/GenBank/DDBJ whole genome shotgun (WGS) entry which is preliminary data.</text>
</comment>
<protein>
    <submittedName>
        <fullName evidence="2">Uncharacterized protein</fullName>
    </submittedName>
</protein>
<gene>
    <name evidence="2" type="ORF">GCM10008959_14060</name>
</gene>
<keyword evidence="3" id="KW-1185">Reference proteome</keyword>
<feature type="chain" id="PRO_5047128252" evidence="1">
    <location>
        <begin position="22"/>
        <end position="178"/>
    </location>
</feature>
<feature type="signal peptide" evidence="1">
    <location>
        <begin position="1"/>
        <end position="21"/>
    </location>
</feature>
<dbReference type="Proteomes" id="UP000634308">
    <property type="component" value="Unassembled WGS sequence"/>
</dbReference>
<dbReference type="RefSeq" id="WP_189064275.1">
    <property type="nucleotide sequence ID" value="NZ_BMQM01000006.1"/>
</dbReference>
<keyword evidence="1" id="KW-0732">Signal</keyword>
<reference evidence="3" key="1">
    <citation type="journal article" date="2019" name="Int. J. Syst. Evol. Microbiol.">
        <title>The Global Catalogue of Microorganisms (GCM) 10K type strain sequencing project: providing services to taxonomists for standard genome sequencing and annotation.</title>
        <authorList>
            <consortium name="The Broad Institute Genomics Platform"/>
            <consortium name="The Broad Institute Genome Sequencing Center for Infectious Disease"/>
            <person name="Wu L."/>
            <person name="Ma J."/>
        </authorList>
    </citation>
    <scope>NUCLEOTIDE SEQUENCE [LARGE SCALE GENOMIC DNA]</scope>
    <source>
        <strain evidence="3">JCM 31404</strain>
    </source>
</reference>
<accession>A0ABQ2RP07</accession>
<name>A0ABQ2RP07_9DEIO</name>
<proteinExistence type="predicted"/>
<dbReference type="EMBL" id="BMQM01000006">
    <property type="protein sequence ID" value="GGR53617.1"/>
    <property type="molecule type" value="Genomic_DNA"/>
</dbReference>